<evidence type="ECO:0000256" key="15">
    <source>
        <dbReference type="ARBA" id="ARBA00023098"/>
    </source>
</evidence>
<evidence type="ECO:0000256" key="9">
    <source>
        <dbReference type="ARBA" id="ARBA00022723"/>
    </source>
</evidence>
<dbReference type="PRINTS" id="PR00385">
    <property type="entry name" value="P450"/>
</dbReference>
<accession>A0A7R9KV05</accession>
<organism evidence="27">
    <name type="scientific">Medioppia subpectinata</name>
    <dbReference type="NCBI Taxonomy" id="1979941"/>
    <lineage>
        <taxon>Eukaryota</taxon>
        <taxon>Metazoa</taxon>
        <taxon>Ecdysozoa</taxon>
        <taxon>Arthropoda</taxon>
        <taxon>Chelicerata</taxon>
        <taxon>Arachnida</taxon>
        <taxon>Acari</taxon>
        <taxon>Acariformes</taxon>
        <taxon>Sarcoptiformes</taxon>
        <taxon>Oribatida</taxon>
        <taxon>Brachypylina</taxon>
        <taxon>Oppioidea</taxon>
        <taxon>Oppiidae</taxon>
        <taxon>Medioppia</taxon>
    </lineage>
</organism>
<name>A0A7R9KV05_9ACAR</name>
<dbReference type="EMBL" id="CAJPIZ010006973">
    <property type="protein sequence ID" value="CAG2109962.1"/>
    <property type="molecule type" value="Genomic_DNA"/>
</dbReference>
<dbReference type="EMBL" id="OC861548">
    <property type="protein sequence ID" value="CAD7629532.1"/>
    <property type="molecule type" value="Genomic_DNA"/>
</dbReference>
<dbReference type="PANTHER" id="PTHR24279:SF3">
    <property type="entry name" value="CHOLESTEROL SIDE-CHAIN CLEAVAGE ENZYME, MITOCHONDRIAL"/>
    <property type="match status" value="1"/>
</dbReference>
<evidence type="ECO:0000256" key="4">
    <source>
        <dbReference type="ARBA" id="ARBA00010617"/>
    </source>
</evidence>
<evidence type="ECO:0000256" key="17">
    <source>
        <dbReference type="ARBA" id="ARBA00023136"/>
    </source>
</evidence>
<keyword evidence="20" id="KW-0755">Steroidogenesis</keyword>
<evidence type="ECO:0000256" key="10">
    <source>
        <dbReference type="ARBA" id="ARBA00022792"/>
    </source>
</evidence>
<gene>
    <name evidence="27" type="ORF">OSB1V03_LOCUS9948</name>
</gene>
<dbReference type="GO" id="GO:0005506">
    <property type="term" value="F:iron ion binding"/>
    <property type="evidence" value="ECO:0007669"/>
    <property type="project" value="InterPro"/>
</dbReference>
<evidence type="ECO:0000256" key="5">
    <source>
        <dbReference type="ARBA" id="ARBA00012764"/>
    </source>
</evidence>
<evidence type="ECO:0000256" key="22">
    <source>
        <dbReference type="ARBA" id="ARBA00032666"/>
    </source>
</evidence>
<dbReference type="InterPro" id="IPR001128">
    <property type="entry name" value="Cyt_P450"/>
</dbReference>
<proteinExistence type="inferred from homology"/>
<comment type="subcellular location">
    <subcellularLocation>
        <location evidence="2">Mitochondrion inner membrane</location>
        <topology evidence="2">Peripheral membrane protein</topology>
    </subcellularLocation>
</comment>
<comment type="similarity">
    <text evidence="4 26">Belongs to the cytochrome P450 family.</text>
</comment>
<keyword evidence="13 25" id="KW-0408">Iron</keyword>
<evidence type="ECO:0000313" key="27">
    <source>
        <dbReference type="EMBL" id="CAD7629532.1"/>
    </source>
</evidence>
<keyword evidence="18" id="KW-1207">Sterol metabolism</keyword>
<comment type="cofactor">
    <cofactor evidence="1 25">
        <name>heme</name>
        <dbReference type="ChEBI" id="CHEBI:30413"/>
    </cofactor>
</comment>
<dbReference type="Proteomes" id="UP000759131">
    <property type="component" value="Unassembled WGS sequence"/>
</dbReference>
<dbReference type="GO" id="GO:0006700">
    <property type="term" value="P:C21-steroid hormone biosynthetic process"/>
    <property type="evidence" value="ECO:0007669"/>
    <property type="project" value="TreeGrafter"/>
</dbReference>
<keyword evidence="7" id="KW-0153">Cholesterol metabolism</keyword>
<dbReference type="GO" id="GO:0005743">
    <property type="term" value="C:mitochondrial inner membrane"/>
    <property type="evidence" value="ECO:0007669"/>
    <property type="project" value="UniProtKB-SubCell"/>
</dbReference>
<evidence type="ECO:0000256" key="18">
    <source>
        <dbReference type="ARBA" id="ARBA00023166"/>
    </source>
</evidence>
<dbReference type="GO" id="GO:0008386">
    <property type="term" value="F:cholesterol monooxygenase (side-chain-cleaving) activity"/>
    <property type="evidence" value="ECO:0007669"/>
    <property type="project" value="UniProtKB-EC"/>
</dbReference>
<dbReference type="GO" id="GO:0034650">
    <property type="term" value="P:cortisol metabolic process"/>
    <property type="evidence" value="ECO:0007669"/>
    <property type="project" value="TreeGrafter"/>
</dbReference>
<evidence type="ECO:0000256" key="2">
    <source>
        <dbReference type="ARBA" id="ARBA00004637"/>
    </source>
</evidence>
<dbReference type="PANTHER" id="PTHR24279">
    <property type="entry name" value="CYTOCHROME P450"/>
    <property type="match status" value="1"/>
</dbReference>
<evidence type="ECO:0000256" key="23">
    <source>
        <dbReference type="ARBA" id="ARBA00033274"/>
    </source>
</evidence>
<dbReference type="OrthoDB" id="3945418at2759"/>
<evidence type="ECO:0000256" key="6">
    <source>
        <dbReference type="ARBA" id="ARBA00019844"/>
    </source>
</evidence>
<dbReference type="Gene3D" id="1.10.630.10">
    <property type="entry name" value="Cytochrome P450"/>
    <property type="match status" value="1"/>
</dbReference>
<evidence type="ECO:0000256" key="8">
    <source>
        <dbReference type="ARBA" id="ARBA00022617"/>
    </source>
</evidence>
<evidence type="ECO:0000256" key="19">
    <source>
        <dbReference type="ARBA" id="ARBA00023221"/>
    </source>
</evidence>
<dbReference type="GO" id="GO:0020037">
    <property type="term" value="F:heme binding"/>
    <property type="evidence" value="ECO:0007669"/>
    <property type="project" value="InterPro"/>
</dbReference>
<keyword evidence="10" id="KW-0999">Mitochondrion inner membrane</keyword>
<keyword evidence="28" id="KW-1185">Reference proteome</keyword>
<keyword evidence="11" id="KW-0809">Transit peptide</keyword>
<keyword evidence="12 26" id="KW-0560">Oxidoreductase</keyword>
<evidence type="ECO:0000256" key="26">
    <source>
        <dbReference type="RuleBase" id="RU000461"/>
    </source>
</evidence>
<keyword evidence="9 25" id="KW-0479">Metal-binding</keyword>
<keyword evidence="19" id="KW-0753">Steroid metabolism</keyword>
<evidence type="ECO:0000256" key="7">
    <source>
        <dbReference type="ARBA" id="ARBA00022548"/>
    </source>
</evidence>
<evidence type="ECO:0000256" key="20">
    <source>
        <dbReference type="ARBA" id="ARBA00023250"/>
    </source>
</evidence>
<evidence type="ECO:0000256" key="25">
    <source>
        <dbReference type="PIRSR" id="PIRSR602401-1"/>
    </source>
</evidence>
<evidence type="ECO:0000313" key="28">
    <source>
        <dbReference type="Proteomes" id="UP000759131"/>
    </source>
</evidence>
<dbReference type="GO" id="GO:0006704">
    <property type="term" value="P:glucocorticoid biosynthetic process"/>
    <property type="evidence" value="ECO:0007669"/>
    <property type="project" value="TreeGrafter"/>
</dbReference>
<evidence type="ECO:0000256" key="3">
    <source>
        <dbReference type="ARBA" id="ARBA00005108"/>
    </source>
</evidence>
<dbReference type="EC" id="1.14.15.6" evidence="5"/>
<evidence type="ECO:0000256" key="24">
    <source>
        <dbReference type="ARBA" id="ARBA00033394"/>
    </source>
</evidence>
<comment type="pathway">
    <text evidence="3">Lipid metabolism; C21-steroid hormone metabolism.</text>
</comment>
<evidence type="ECO:0000256" key="1">
    <source>
        <dbReference type="ARBA" id="ARBA00001971"/>
    </source>
</evidence>
<keyword evidence="15" id="KW-0443">Lipid metabolism</keyword>
<dbReference type="InterPro" id="IPR002401">
    <property type="entry name" value="Cyt_P450_E_grp-I"/>
</dbReference>
<dbReference type="InterPro" id="IPR036396">
    <property type="entry name" value="Cyt_P450_sf"/>
</dbReference>
<reference evidence="27" key="1">
    <citation type="submission" date="2020-11" db="EMBL/GenBank/DDBJ databases">
        <authorList>
            <person name="Tran Van P."/>
        </authorList>
    </citation>
    <scope>NUCLEOTIDE SEQUENCE</scope>
</reference>
<dbReference type="InterPro" id="IPR017972">
    <property type="entry name" value="Cyt_P450_CS"/>
</dbReference>
<evidence type="ECO:0000256" key="14">
    <source>
        <dbReference type="ARBA" id="ARBA00023033"/>
    </source>
</evidence>
<dbReference type="InterPro" id="IPR050479">
    <property type="entry name" value="CYP11_CYP27_families"/>
</dbReference>
<dbReference type="GO" id="GO:0071375">
    <property type="term" value="P:cellular response to peptide hormone stimulus"/>
    <property type="evidence" value="ECO:0007669"/>
    <property type="project" value="TreeGrafter"/>
</dbReference>
<dbReference type="GO" id="GO:0008203">
    <property type="term" value="P:cholesterol metabolic process"/>
    <property type="evidence" value="ECO:0007669"/>
    <property type="project" value="UniProtKB-KW"/>
</dbReference>
<keyword evidence="8 25" id="KW-0349">Heme</keyword>
<dbReference type="AlphaFoldDB" id="A0A7R9KV05"/>
<keyword evidence="14 26" id="KW-0503">Monooxygenase</keyword>
<evidence type="ECO:0000256" key="21">
    <source>
        <dbReference type="ARBA" id="ARBA00030343"/>
    </source>
</evidence>
<keyword evidence="17" id="KW-0472">Membrane</keyword>
<sequence length="315" mass="35392">MNEMTGGTGSGSGSEKPMANIHEFVHCVQQIFVESANMQLIPPKLAFRLNLPVWSRFEGAARKALDLARTYVNENVEHIRNEVNGESDGMSGQGIIRQLLNDGSISVEEMVRIIVDLFIAAADTTSHATQWALYLLSRNPQCQRRMLDEVNSVTGGHIVEECHLPHLSYTKGVIKEALRLYPVAPFLTRYLSHDMELSGYGIPSGKLIVMSLYTTGRKCEYFNDANQFMPERWLRDKELANHQTINTHACLPFGLGVRSCIGRRVAEIQMQFLLSRIVQKFQLSAVSNKEIGINLRMIATPEQPIHLALKKRATL</sequence>
<evidence type="ECO:0000256" key="16">
    <source>
        <dbReference type="ARBA" id="ARBA00023128"/>
    </source>
</evidence>
<feature type="binding site" description="axial binding residue" evidence="25">
    <location>
        <position position="260"/>
    </location>
    <ligand>
        <name>heme</name>
        <dbReference type="ChEBI" id="CHEBI:30413"/>
    </ligand>
    <ligandPart>
        <name>Fe</name>
        <dbReference type="ChEBI" id="CHEBI:18248"/>
    </ligandPart>
</feature>
<dbReference type="Pfam" id="PF00067">
    <property type="entry name" value="p450"/>
    <property type="match status" value="1"/>
</dbReference>
<dbReference type="PROSITE" id="PS00086">
    <property type="entry name" value="CYTOCHROME_P450"/>
    <property type="match status" value="1"/>
</dbReference>
<dbReference type="PRINTS" id="PR00463">
    <property type="entry name" value="EP450I"/>
</dbReference>
<protein>
    <recommendedName>
        <fullName evidence="6">Cholesterol side-chain cleavage enzyme, mitochondrial</fullName>
        <ecNumber evidence="5">1.14.15.6</ecNumber>
    </recommendedName>
    <alternativeName>
        <fullName evidence="21">CYPXIA1</fullName>
    </alternativeName>
    <alternativeName>
        <fullName evidence="23">Cholesterol desmolase</fullName>
    </alternativeName>
    <alternativeName>
        <fullName evidence="22">Cytochrome P450 11A1</fullName>
    </alternativeName>
    <alternativeName>
        <fullName evidence="24">Cytochrome P450(scc)</fullName>
    </alternativeName>
</protein>
<evidence type="ECO:0000256" key="11">
    <source>
        <dbReference type="ARBA" id="ARBA00022946"/>
    </source>
</evidence>
<evidence type="ECO:0000256" key="13">
    <source>
        <dbReference type="ARBA" id="ARBA00023004"/>
    </source>
</evidence>
<keyword evidence="16" id="KW-0496">Mitochondrion</keyword>
<evidence type="ECO:0000256" key="12">
    <source>
        <dbReference type="ARBA" id="ARBA00023002"/>
    </source>
</evidence>
<dbReference type="SUPFAM" id="SSF48264">
    <property type="entry name" value="Cytochrome P450"/>
    <property type="match status" value="1"/>
</dbReference>